<dbReference type="Proteomes" id="UP001157502">
    <property type="component" value="Chromosome 1"/>
</dbReference>
<accession>A0ACC2HM09</accession>
<proteinExistence type="predicted"/>
<evidence type="ECO:0000313" key="1">
    <source>
        <dbReference type="EMBL" id="KAJ8017019.1"/>
    </source>
</evidence>
<comment type="caution">
    <text evidence="1">The sequence shown here is derived from an EMBL/GenBank/DDBJ whole genome shotgun (WGS) entry which is preliminary data.</text>
</comment>
<gene>
    <name evidence="1" type="ORF">DPEC_G00013410</name>
</gene>
<evidence type="ECO:0000313" key="2">
    <source>
        <dbReference type="Proteomes" id="UP001157502"/>
    </source>
</evidence>
<dbReference type="EMBL" id="CM055728">
    <property type="protein sequence ID" value="KAJ8017019.1"/>
    <property type="molecule type" value="Genomic_DNA"/>
</dbReference>
<organism evidence="1 2">
    <name type="scientific">Dallia pectoralis</name>
    <name type="common">Alaska blackfish</name>
    <dbReference type="NCBI Taxonomy" id="75939"/>
    <lineage>
        <taxon>Eukaryota</taxon>
        <taxon>Metazoa</taxon>
        <taxon>Chordata</taxon>
        <taxon>Craniata</taxon>
        <taxon>Vertebrata</taxon>
        <taxon>Euteleostomi</taxon>
        <taxon>Actinopterygii</taxon>
        <taxon>Neopterygii</taxon>
        <taxon>Teleostei</taxon>
        <taxon>Protacanthopterygii</taxon>
        <taxon>Esociformes</taxon>
        <taxon>Umbridae</taxon>
        <taxon>Dallia</taxon>
    </lineage>
</organism>
<reference evidence="1" key="1">
    <citation type="submission" date="2021-05" db="EMBL/GenBank/DDBJ databases">
        <authorList>
            <person name="Pan Q."/>
            <person name="Jouanno E."/>
            <person name="Zahm M."/>
            <person name="Klopp C."/>
            <person name="Cabau C."/>
            <person name="Louis A."/>
            <person name="Berthelot C."/>
            <person name="Parey E."/>
            <person name="Roest Crollius H."/>
            <person name="Montfort J."/>
            <person name="Robinson-Rechavi M."/>
            <person name="Bouchez O."/>
            <person name="Lampietro C."/>
            <person name="Lopez Roques C."/>
            <person name="Donnadieu C."/>
            <person name="Postlethwait J."/>
            <person name="Bobe J."/>
            <person name="Dillon D."/>
            <person name="Chandos A."/>
            <person name="von Hippel F."/>
            <person name="Guiguen Y."/>
        </authorList>
    </citation>
    <scope>NUCLEOTIDE SEQUENCE</scope>
    <source>
        <strain evidence="1">YG-Jan2019</strain>
    </source>
</reference>
<keyword evidence="2" id="KW-1185">Reference proteome</keyword>
<protein>
    <submittedName>
        <fullName evidence="1">Uncharacterized protein</fullName>
    </submittedName>
</protein>
<sequence>MNYGPLLHPSQHGLMAELWQAGLGCGGEQIGGGRALQDHCTMEPPATGSHMSSGCLPTISLSKVVN</sequence>
<name>A0ACC2HM09_DALPE</name>